<dbReference type="AlphaFoldDB" id="A0A1V3ID21"/>
<accession>A0A1V3ID21</accession>
<keyword evidence="3" id="KW-1185">Reference proteome</keyword>
<keyword evidence="1" id="KW-0472">Membrane</keyword>
<keyword evidence="1" id="KW-0812">Transmembrane</keyword>
<organism evidence="2 3">
    <name type="scientific">Rodentibacter mrazii</name>
    <dbReference type="NCBI Taxonomy" id="1908257"/>
    <lineage>
        <taxon>Bacteria</taxon>
        <taxon>Pseudomonadati</taxon>
        <taxon>Pseudomonadota</taxon>
        <taxon>Gammaproteobacteria</taxon>
        <taxon>Pasteurellales</taxon>
        <taxon>Pasteurellaceae</taxon>
        <taxon>Rodentibacter</taxon>
    </lineage>
</organism>
<name>A0A1V3ID21_9PAST</name>
<dbReference type="EMBL" id="MLHG01000070">
    <property type="protein sequence ID" value="OOF38252.1"/>
    <property type="molecule type" value="Genomic_DNA"/>
</dbReference>
<evidence type="ECO:0000313" key="3">
    <source>
        <dbReference type="Proteomes" id="UP000189426"/>
    </source>
</evidence>
<feature type="transmembrane region" description="Helical" evidence="1">
    <location>
        <begin position="51"/>
        <end position="69"/>
    </location>
</feature>
<reference evidence="2 3" key="1">
    <citation type="submission" date="2016-10" db="EMBL/GenBank/DDBJ databases">
        <title>Rodentibacter gen. nov. and new species.</title>
        <authorList>
            <person name="Christensen H."/>
        </authorList>
    </citation>
    <scope>NUCLEOTIDE SEQUENCE [LARGE SCALE GENOMIC DNA]</scope>
    <source>
        <strain evidence="2 3">Ppn418</strain>
    </source>
</reference>
<evidence type="ECO:0000256" key="1">
    <source>
        <dbReference type="SAM" id="Phobius"/>
    </source>
</evidence>
<gene>
    <name evidence="2" type="ORF">BKK47_09630</name>
</gene>
<sequence>MRDKLKSTLHQLQPVTLLRLSDDLPKVAYLMGIGIVGVILPSDNISFLEGILLFLFGLVMWIIGHLCAYSADIKSKNDQGDAK</sequence>
<comment type="caution">
    <text evidence="2">The sequence shown here is derived from an EMBL/GenBank/DDBJ whole genome shotgun (WGS) entry which is preliminary data.</text>
</comment>
<dbReference type="STRING" id="1908257.BKK47_09630"/>
<keyword evidence="1" id="KW-1133">Transmembrane helix</keyword>
<dbReference type="RefSeq" id="WP_077494663.1">
    <property type="nucleotide sequence ID" value="NZ_MLHG01000070.1"/>
</dbReference>
<dbReference type="Proteomes" id="UP000189426">
    <property type="component" value="Unassembled WGS sequence"/>
</dbReference>
<protein>
    <submittedName>
        <fullName evidence="2">Uncharacterized protein</fullName>
    </submittedName>
</protein>
<proteinExistence type="predicted"/>
<evidence type="ECO:0000313" key="2">
    <source>
        <dbReference type="EMBL" id="OOF38252.1"/>
    </source>
</evidence>